<accession>D2VV66</accession>
<dbReference type="EMBL" id="GG738901">
    <property type="protein sequence ID" value="EFC39182.1"/>
    <property type="molecule type" value="Genomic_DNA"/>
</dbReference>
<dbReference type="VEuPathDB" id="AmoebaDB:NAEGRDRAFT_72907"/>
<evidence type="ECO:0000313" key="1">
    <source>
        <dbReference type="EMBL" id="EFC39182.1"/>
    </source>
</evidence>
<keyword evidence="2" id="KW-1185">Reference proteome</keyword>
<reference evidence="1 2" key="1">
    <citation type="journal article" date="2010" name="Cell">
        <title>The genome of Naegleria gruberi illuminates early eukaryotic versatility.</title>
        <authorList>
            <person name="Fritz-Laylin L.K."/>
            <person name="Prochnik S.E."/>
            <person name="Ginger M.L."/>
            <person name="Dacks J.B."/>
            <person name="Carpenter M.L."/>
            <person name="Field M.C."/>
            <person name="Kuo A."/>
            <person name="Paredez A."/>
            <person name="Chapman J."/>
            <person name="Pham J."/>
            <person name="Shu S."/>
            <person name="Neupane R."/>
            <person name="Cipriano M."/>
            <person name="Mancuso J."/>
            <person name="Tu H."/>
            <person name="Salamov A."/>
            <person name="Lindquist E."/>
            <person name="Shapiro H."/>
            <person name="Lucas S."/>
            <person name="Grigoriev I.V."/>
            <person name="Cande W.Z."/>
            <person name="Fulton C."/>
            <person name="Rokhsar D.S."/>
            <person name="Dawson S.C."/>
        </authorList>
    </citation>
    <scope>NUCLEOTIDE SEQUENCE [LARGE SCALE GENOMIC DNA]</scope>
    <source>
        <strain evidence="1 2">NEG-M</strain>
    </source>
</reference>
<dbReference type="RefSeq" id="XP_002671926.1">
    <property type="nucleotide sequence ID" value="XM_002671880.1"/>
</dbReference>
<proteinExistence type="predicted"/>
<dbReference type="GeneID" id="8853448"/>
<name>D2VV66_NAEGR</name>
<evidence type="ECO:0000313" key="2">
    <source>
        <dbReference type="Proteomes" id="UP000006671"/>
    </source>
</evidence>
<gene>
    <name evidence="1" type="ORF">NAEGRDRAFT_72907</name>
</gene>
<dbReference type="KEGG" id="ngr:NAEGRDRAFT_72907"/>
<organism evidence="2">
    <name type="scientific">Naegleria gruberi</name>
    <name type="common">Amoeba</name>
    <dbReference type="NCBI Taxonomy" id="5762"/>
    <lineage>
        <taxon>Eukaryota</taxon>
        <taxon>Discoba</taxon>
        <taxon>Heterolobosea</taxon>
        <taxon>Tetramitia</taxon>
        <taxon>Eutetramitia</taxon>
        <taxon>Vahlkampfiidae</taxon>
        <taxon>Naegleria</taxon>
    </lineage>
</organism>
<dbReference type="AlphaFoldDB" id="D2VV66"/>
<dbReference type="OMA" id="HEIMSHT"/>
<protein>
    <submittedName>
        <fullName evidence="1">Predicted protein</fullName>
    </submittedName>
</protein>
<dbReference type="Proteomes" id="UP000006671">
    <property type="component" value="Unassembled WGS sequence"/>
</dbReference>
<sequence>MSFFREVQEGNADDGGGEKIKTSLGVKKSINILTSRYIKNHLKEKKEFEKEKRKIFRYLLQYHYISLQLMMETNLYRGKELKSIYEIDSSNLYLLALKYQKQRLYLKLMYFMTELNYYSDILQLLDSNHIHAESTLMSLVERKIKAHEIMSHTND</sequence>
<dbReference type="InParanoid" id="D2VV66"/>